<evidence type="ECO:0000256" key="2">
    <source>
        <dbReference type="ARBA" id="ARBA00012669"/>
    </source>
</evidence>
<dbReference type="SUPFAM" id="SSF142754">
    <property type="entry name" value="NadA-like"/>
    <property type="match status" value="1"/>
</dbReference>
<dbReference type="EMBL" id="QZAB01000030">
    <property type="protein sequence ID" value="RQD92479.1"/>
    <property type="molecule type" value="Genomic_DNA"/>
</dbReference>
<dbReference type="GO" id="GO:0051539">
    <property type="term" value="F:4 iron, 4 sulfur cluster binding"/>
    <property type="evidence" value="ECO:0007669"/>
    <property type="project" value="UniProtKB-KW"/>
</dbReference>
<accession>A0A424Z4H8</accession>
<feature type="binding site" evidence="10">
    <location>
        <position position="42"/>
    </location>
    <ligand>
        <name>iminosuccinate</name>
        <dbReference type="ChEBI" id="CHEBI:77875"/>
    </ligand>
</feature>
<keyword evidence="7 10" id="KW-0479">Metal-binding</keyword>
<dbReference type="AlphaFoldDB" id="A0A424Z4H8"/>
<evidence type="ECO:0000256" key="4">
    <source>
        <dbReference type="ARBA" id="ARBA00022490"/>
    </source>
</evidence>
<dbReference type="FunFam" id="3.40.50.10800:FF:000003">
    <property type="entry name" value="Quinolinate synthase A"/>
    <property type="match status" value="1"/>
</dbReference>
<evidence type="ECO:0000256" key="10">
    <source>
        <dbReference type="HAMAP-Rule" id="MF_00568"/>
    </source>
</evidence>
<keyword evidence="6 10" id="KW-0808">Transferase</keyword>
<evidence type="ECO:0000256" key="7">
    <source>
        <dbReference type="ARBA" id="ARBA00022723"/>
    </source>
</evidence>
<dbReference type="EC" id="2.5.1.72" evidence="2 10"/>
<dbReference type="InterPro" id="IPR003473">
    <property type="entry name" value="NadA"/>
</dbReference>
<feature type="binding site" evidence="10">
    <location>
        <position position="260"/>
    </location>
    <ligand>
        <name>[4Fe-4S] cluster</name>
        <dbReference type="ChEBI" id="CHEBI:49883"/>
    </ligand>
</feature>
<reference evidence="11 12" key="1">
    <citation type="submission" date="2018-08" db="EMBL/GenBank/DDBJ databases">
        <title>The metabolism and importance of syntrophic acetate oxidation coupled to methane or sulfide production in haloalkaline environments.</title>
        <authorList>
            <person name="Timmers P.H.A."/>
            <person name="Vavourakis C.D."/>
            <person name="Sorokin D.Y."/>
            <person name="Sinninghe Damste J.S."/>
            <person name="Muyzer G."/>
            <person name="Stams A.J.M."/>
            <person name="Plugge C.M."/>
        </authorList>
    </citation>
    <scope>NUCLEOTIDE SEQUENCE [LARGE SCALE GENOMIC DNA]</scope>
    <source>
        <strain evidence="11">MSAO_Arc3</strain>
    </source>
</reference>
<comment type="cofactor">
    <cofactor evidence="10">
        <name>[4Fe-4S] cluster</name>
        <dbReference type="ChEBI" id="CHEBI:49883"/>
    </cofactor>
    <text evidence="10">Binds 1 [4Fe-4S] cluster per subunit.</text>
</comment>
<evidence type="ECO:0000313" key="12">
    <source>
        <dbReference type="Proteomes" id="UP000284763"/>
    </source>
</evidence>
<dbReference type="Pfam" id="PF02445">
    <property type="entry name" value="NadA"/>
    <property type="match status" value="1"/>
</dbReference>
<dbReference type="GO" id="GO:0008987">
    <property type="term" value="F:quinolinate synthetase A activity"/>
    <property type="evidence" value="ECO:0007669"/>
    <property type="project" value="UniProtKB-UniRule"/>
</dbReference>
<dbReference type="GO" id="GO:0034628">
    <property type="term" value="P:'de novo' NAD+ biosynthetic process from L-aspartate"/>
    <property type="evidence" value="ECO:0007669"/>
    <property type="project" value="TreeGrafter"/>
</dbReference>
<dbReference type="HAMAP" id="MF_00568">
    <property type="entry name" value="NadA_type2"/>
    <property type="match status" value="1"/>
</dbReference>
<comment type="pathway">
    <text evidence="1 10">Cofactor biosynthesis; NAD(+) biosynthesis; quinolinate from iminoaspartate: step 1/1.</text>
</comment>
<feature type="binding site" evidence="10">
    <location>
        <begin position="113"/>
        <end position="115"/>
    </location>
    <ligand>
        <name>iminosuccinate</name>
        <dbReference type="ChEBI" id="CHEBI:77875"/>
    </ligand>
</feature>
<name>A0A424Z4H8_9EURY</name>
<feature type="binding site" evidence="10">
    <location>
        <position position="172"/>
    </location>
    <ligand>
        <name>[4Fe-4S] cluster</name>
        <dbReference type="ChEBI" id="CHEBI:49883"/>
    </ligand>
</feature>
<dbReference type="GO" id="GO:0005737">
    <property type="term" value="C:cytoplasm"/>
    <property type="evidence" value="ECO:0007669"/>
    <property type="project" value="UniProtKB-SubCell"/>
</dbReference>
<evidence type="ECO:0000256" key="9">
    <source>
        <dbReference type="ARBA" id="ARBA00023014"/>
    </source>
</evidence>
<feature type="binding site" evidence="10">
    <location>
        <begin position="198"/>
        <end position="200"/>
    </location>
    <ligand>
        <name>iminosuccinate</name>
        <dbReference type="ChEBI" id="CHEBI:77875"/>
    </ligand>
</feature>
<gene>
    <name evidence="10 11" type="primary">nadA</name>
    <name evidence="11" type="ORF">D5R95_00360</name>
</gene>
<keyword evidence="8 10" id="KW-0408">Iron</keyword>
<dbReference type="PANTHER" id="PTHR30573">
    <property type="entry name" value="QUINOLINATE SYNTHETASE A"/>
    <property type="match status" value="1"/>
</dbReference>
<dbReference type="PANTHER" id="PTHR30573:SF0">
    <property type="entry name" value="QUINOLINATE SYNTHASE, CHLOROPLASTIC"/>
    <property type="match status" value="1"/>
</dbReference>
<comment type="similarity">
    <text evidence="10">Belongs to the quinolinate synthase family. Type 2 subfamily.</text>
</comment>
<dbReference type="NCBIfam" id="TIGR00550">
    <property type="entry name" value="nadA"/>
    <property type="match status" value="1"/>
</dbReference>
<evidence type="ECO:0000256" key="1">
    <source>
        <dbReference type="ARBA" id="ARBA00005065"/>
    </source>
</evidence>
<comment type="subcellular location">
    <subcellularLocation>
        <location evidence="10">Cytoplasm</location>
    </subcellularLocation>
</comment>
<dbReference type="UniPathway" id="UPA00253">
    <property type="reaction ID" value="UER00327"/>
</dbReference>
<evidence type="ECO:0000256" key="6">
    <source>
        <dbReference type="ARBA" id="ARBA00022679"/>
    </source>
</evidence>
<keyword evidence="3 10" id="KW-0004">4Fe-4S</keyword>
<evidence type="ECO:0000256" key="8">
    <source>
        <dbReference type="ARBA" id="ARBA00023004"/>
    </source>
</evidence>
<organism evidence="11 12">
    <name type="scientific">Methanosalsum natronophilum</name>
    <dbReference type="NCBI Taxonomy" id="768733"/>
    <lineage>
        <taxon>Archaea</taxon>
        <taxon>Methanobacteriati</taxon>
        <taxon>Methanobacteriota</taxon>
        <taxon>Stenosarchaea group</taxon>
        <taxon>Methanomicrobia</taxon>
        <taxon>Methanosarcinales</taxon>
        <taxon>Methanosarcinaceae</taxon>
        <taxon>Methanosalsum</taxon>
    </lineage>
</organism>
<dbReference type="GO" id="GO:0046872">
    <property type="term" value="F:metal ion binding"/>
    <property type="evidence" value="ECO:0007669"/>
    <property type="project" value="UniProtKB-KW"/>
</dbReference>
<proteinExistence type="inferred from homology"/>
<sequence length="305" mass="33965">MQDRTSIINEINQLKKEKNAVILAHNYQRKEIQDIADFLGDSLGLSQEAVNQDADVIVFCGVDFMAESAAILSPEKTVLLPEKEAECPMAAMVDVDSLRQKKKEHPNAAVVCYVNTSAAVKAECDICCTSSNAVNIINSLKENDIIFVPDKNLAKYVSLNSTKNIIPWEGYCPTHHQILVGDILLMKEEHPNAEIIAHPECKEDVLDISDKVLSTTGMTNYAKSTNSKEMIIATETGILYRLKKENPDKIFYSGSEYAVCPNMKMTTLEGVLDSLKNMKHVISVPEEIRIKAMKSLERMLEVGRT</sequence>
<comment type="catalytic activity">
    <reaction evidence="10">
        <text>iminosuccinate + dihydroxyacetone phosphate = quinolinate + phosphate + 2 H2O + H(+)</text>
        <dbReference type="Rhea" id="RHEA:25888"/>
        <dbReference type="ChEBI" id="CHEBI:15377"/>
        <dbReference type="ChEBI" id="CHEBI:15378"/>
        <dbReference type="ChEBI" id="CHEBI:29959"/>
        <dbReference type="ChEBI" id="CHEBI:43474"/>
        <dbReference type="ChEBI" id="CHEBI:57642"/>
        <dbReference type="ChEBI" id="CHEBI:77875"/>
        <dbReference type="EC" id="2.5.1.72"/>
    </reaction>
</comment>
<dbReference type="InterPro" id="IPR036094">
    <property type="entry name" value="NadA_sf"/>
</dbReference>
<feature type="binding site" evidence="10">
    <location>
        <position position="25"/>
    </location>
    <ligand>
        <name>iminosuccinate</name>
        <dbReference type="ChEBI" id="CHEBI:77875"/>
    </ligand>
</feature>
<comment type="caution">
    <text evidence="11">The sequence shown here is derived from an EMBL/GenBank/DDBJ whole genome shotgun (WGS) entry which is preliminary data.</text>
</comment>
<feature type="binding site" evidence="10">
    <location>
        <position position="130"/>
    </location>
    <ligand>
        <name>iminosuccinate</name>
        <dbReference type="ChEBI" id="CHEBI:77875"/>
    </ligand>
</feature>
<dbReference type="InterPro" id="IPR023066">
    <property type="entry name" value="Quinolinate_synth_type2"/>
</dbReference>
<feature type="binding site" evidence="10">
    <location>
        <position position="215"/>
    </location>
    <ligand>
        <name>iminosuccinate</name>
        <dbReference type="ChEBI" id="CHEBI:77875"/>
    </ligand>
</feature>
<protein>
    <recommendedName>
        <fullName evidence="2 10">Quinolinate synthase</fullName>
        <ecNumber evidence="2 10">2.5.1.72</ecNumber>
    </recommendedName>
</protein>
<evidence type="ECO:0000256" key="3">
    <source>
        <dbReference type="ARBA" id="ARBA00022485"/>
    </source>
</evidence>
<dbReference type="Gene3D" id="3.40.50.10800">
    <property type="entry name" value="NadA-like"/>
    <property type="match status" value="3"/>
</dbReference>
<dbReference type="RefSeq" id="WP_259133142.1">
    <property type="nucleotide sequence ID" value="NZ_JANUCS010000001.1"/>
</dbReference>
<dbReference type="NCBIfam" id="NF006878">
    <property type="entry name" value="PRK09375.1-2"/>
    <property type="match status" value="1"/>
</dbReference>
<keyword evidence="9 10" id="KW-0411">Iron-sulfur</keyword>
<feature type="binding site" evidence="10">
    <location>
        <position position="87"/>
    </location>
    <ligand>
        <name>[4Fe-4S] cluster</name>
        <dbReference type="ChEBI" id="CHEBI:49883"/>
    </ligand>
</feature>
<comment type="function">
    <text evidence="10">Catalyzes the condensation of iminoaspartate with dihydroxyacetone phosphate to form quinolinate.</text>
</comment>
<evidence type="ECO:0000256" key="5">
    <source>
        <dbReference type="ARBA" id="ARBA00022642"/>
    </source>
</evidence>
<evidence type="ECO:0000313" key="11">
    <source>
        <dbReference type="EMBL" id="RQD92479.1"/>
    </source>
</evidence>
<keyword evidence="5 10" id="KW-0662">Pyridine nucleotide biosynthesis</keyword>
<dbReference type="Proteomes" id="UP000284763">
    <property type="component" value="Unassembled WGS sequence"/>
</dbReference>
<keyword evidence="4 10" id="KW-0963">Cytoplasm</keyword>